<feature type="compositionally biased region" description="Acidic residues" evidence="1">
    <location>
        <begin position="135"/>
        <end position="149"/>
    </location>
</feature>
<feature type="compositionally biased region" description="Acidic residues" evidence="1">
    <location>
        <begin position="200"/>
        <end position="215"/>
    </location>
</feature>
<feature type="compositionally biased region" description="Polar residues" evidence="1">
    <location>
        <begin position="180"/>
        <end position="199"/>
    </location>
</feature>
<dbReference type="OrthoDB" id="1159446at2"/>
<evidence type="ECO:0000256" key="1">
    <source>
        <dbReference type="SAM" id="MobiDB-lite"/>
    </source>
</evidence>
<dbReference type="AlphaFoldDB" id="A0A4U0EQU8"/>
<comment type="caution">
    <text evidence="2">The sequence shown here is derived from an EMBL/GenBank/DDBJ whole genome shotgun (WGS) entry which is preliminary data.</text>
</comment>
<dbReference type="RefSeq" id="WP_136844413.1">
    <property type="nucleotide sequence ID" value="NZ_SUPL01000006.1"/>
</dbReference>
<feature type="compositionally biased region" description="Acidic residues" evidence="1">
    <location>
        <begin position="156"/>
        <end position="179"/>
    </location>
</feature>
<keyword evidence="3" id="KW-1185">Reference proteome</keyword>
<name>A0A4U0EQU8_9FLAO</name>
<accession>A0A4U0EQU8</accession>
<reference evidence="2 3" key="1">
    <citation type="submission" date="2019-04" db="EMBL/GenBank/DDBJ databases">
        <title>Lacinutrix sp. nov., isolated from marine water.</title>
        <authorList>
            <person name="Kim W."/>
        </authorList>
    </citation>
    <scope>NUCLEOTIDE SEQUENCE [LARGE SCALE GENOMIC DNA]</scope>
    <source>
        <strain evidence="2 3">CAU 1491</strain>
    </source>
</reference>
<evidence type="ECO:0000313" key="3">
    <source>
        <dbReference type="Proteomes" id="UP000307657"/>
    </source>
</evidence>
<evidence type="ECO:0000313" key="2">
    <source>
        <dbReference type="EMBL" id="TJY34057.1"/>
    </source>
</evidence>
<sequence>MRKSLFILLAISFLISSCDDGDIINVELDFDETLSLCGDENSANYVLYNIKNDPYESLTLLFPVSEAETIFNPLISGEERFITINENSVKFNYRTYNGDPEGELICQDIPGSSVAIIKDYAAASGAEAKFTSTFIDDDNDGVPTEDENPDPNNDGDFSDAQDTDSDGIPDYIDEDDDNDNVLTINENPDINNDGNISDAQDTDGDTIPDYLDADDDGDGVLTRNEDENLDTNPRNDLSINNIARYLDAVVADEFIQNELIENSYERAIFVKVVVLNADLSVLSTDFIDFGAYLKKIIIND</sequence>
<feature type="region of interest" description="Disordered" evidence="1">
    <location>
        <begin position="132"/>
        <end position="215"/>
    </location>
</feature>
<organism evidence="2 3">
    <name type="scientific">Pontimicrobium aquaticum</name>
    <dbReference type="NCBI Taxonomy" id="2565367"/>
    <lineage>
        <taxon>Bacteria</taxon>
        <taxon>Pseudomonadati</taxon>
        <taxon>Bacteroidota</taxon>
        <taxon>Flavobacteriia</taxon>
        <taxon>Flavobacteriales</taxon>
        <taxon>Flavobacteriaceae</taxon>
        <taxon>Pontimicrobium</taxon>
    </lineage>
</organism>
<dbReference type="EMBL" id="SUPL01000006">
    <property type="protein sequence ID" value="TJY34057.1"/>
    <property type="molecule type" value="Genomic_DNA"/>
</dbReference>
<gene>
    <name evidence="2" type="ORF">E5167_12125</name>
</gene>
<proteinExistence type="predicted"/>
<dbReference type="PROSITE" id="PS51257">
    <property type="entry name" value="PROKAR_LIPOPROTEIN"/>
    <property type="match status" value="1"/>
</dbReference>
<protein>
    <submittedName>
        <fullName evidence="2">Uncharacterized protein</fullName>
    </submittedName>
</protein>
<dbReference type="Proteomes" id="UP000307657">
    <property type="component" value="Unassembled WGS sequence"/>
</dbReference>